<proteinExistence type="predicted"/>
<evidence type="ECO:0000313" key="3">
    <source>
        <dbReference type="Proteomes" id="UP000824189"/>
    </source>
</evidence>
<dbReference type="AlphaFoldDB" id="A0A9D1UQD3"/>
<gene>
    <name evidence="2" type="ORF">H9867_04810</name>
</gene>
<reference evidence="2" key="2">
    <citation type="submission" date="2021-04" db="EMBL/GenBank/DDBJ databases">
        <authorList>
            <person name="Gilroy R."/>
        </authorList>
    </citation>
    <scope>NUCLEOTIDE SEQUENCE</scope>
    <source>
        <strain evidence="2">4376</strain>
    </source>
</reference>
<sequence>MNFDSESTMNSTTLIRFARPDEPRATYTAEPRLRRSTAKTFTNTTPTRIEKRRQRTRTFAEDPFRARFGQRLPAGMRQEARGMEWKQFIRTYAPATIRVESLQVRKLSLGKHAFTLAMTGLRADGQGTRVEIEAMGASSAMTEILADHGFPVETLEFHQYSIFEATVTFLYTVHKSKRVWAVGFGADRDLSIANALCNAASRLHM</sequence>
<evidence type="ECO:0008006" key="4">
    <source>
        <dbReference type="Google" id="ProtNLM"/>
    </source>
</evidence>
<name>A0A9D1UQD3_9CORY</name>
<dbReference type="InterPro" id="IPR036230">
    <property type="entry name" value="LeuA_allosteric_dom_sf"/>
</dbReference>
<evidence type="ECO:0000313" key="2">
    <source>
        <dbReference type="EMBL" id="HIW95788.1"/>
    </source>
</evidence>
<dbReference type="EMBL" id="DXFZ01000057">
    <property type="protein sequence ID" value="HIW95788.1"/>
    <property type="molecule type" value="Genomic_DNA"/>
</dbReference>
<dbReference type="GO" id="GO:0016740">
    <property type="term" value="F:transferase activity"/>
    <property type="evidence" value="ECO:0007669"/>
    <property type="project" value="UniProtKB-KW"/>
</dbReference>
<evidence type="ECO:0000256" key="1">
    <source>
        <dbReference type="ARBA" id="ARBA00022679"/>
    </source>
</evidence>
<dbReference type="Gene3D" id="3.30.160.270">
    <property type="match status" value="1"/>
</dbReference>
<keyword evidence="1" id="KW-0808">Transferase</keyword>
<accession>A0A9D1UQD3</accession>
<organism evidence="2 3">
    <name type="scientific">Candidatus Corynebacterium gallistercoris</name>
    <dbReference type="NCBI Taxonomy" id="2838530"/>
    <lineage>
        <taxon>Bacteria</taxon>
        <taxon>Bacillati</taxon>
        <taxon>Actinomycetota</taxon>
        <taxon>Actinomycetes</taxon>
        <taxon>Mycobacteriales</taxon>
        <taxon>Corynebacteriaceae</taxon>
        <taxon>Corynebacterium</taxon>
    </lineage>
</organism>
<comment type="caution">
    <text evidence="2">The sequence shown here is derived from an EMBL/GenBank/DDBJ whole genome shotgun (WGS) entry which is preliminary data.</text>
</comment>
<protein>
    <recommendedName>
        <fullName evidence="4">Acetyl-CoA acetyltransferase</fullName>
    </recommendedName>
</protein>
<reference evidence="2" key="1">
    <citation type="journal article" date="2021" name="PeerJ">
        <title>Extensive microbial diversity within the chicken gut microbiome revealed by metagenomics and culture.</title>
        <authorList>
            <person name="Gilroy R."/>
            <person name="Ravi A."/>
            <person name="Getino M."/>
            <person name="Pursley I."/>
            <person name="Horton D.L."/>
            <person name="Alikhan N.F."/>
            <person name="Baker D."/>
            <person name="Gharbi K."/>
            <person name="Hall N."/>
            <person name="Watson M."/>
            <person name="Adriaenssens E.M."/>
            <person name="Foster-Nyarko E."/>
            <person name="Jarju S."/>
            <person name="Secka A."/>
            <person name="Antonio M."/>
            <person name="Oren A."/>
            <person name="Chaudhuri R.R."/>
            <person name="La Ragione R."/>
            <person name="Hildebrand F."/>
            <person name="Pallen M.J."/>
        </authorList>
    </citation>
    <scope>NUCLEOTIDE SEQUENCE</scope>
    <source>
        <strain evidence="2">4376</strain>
    </source>
</reference>
<dbReference type="Proteomes" id="UP000824189">
    <property type="component" value="Unassembled WGS sequence"/>
</dbReference>